<proteinExistence type="inferred from homology"/>
<accession>A0A2Z4GCR4</accession>
<keyword evidence="3" id="KW-0813">Transport</keyword>
<dbReference type="RefSeq" id="WP_111372127.1">
    <property type="nucleotide sequence ID" value="NZ_CP029480.1"/>
</dbReference>
<dbReference type="PANTHER" id="PTHR21716">
    <property type="entry name" value="TRANSMEMBRANE PROTEIN"/>
    <property type="match status" value="1"/>
</dbReference>
<evidence type="ECO:0000313" key="9">
    <source>
        <dbReference type="EMBL" id="AWV98934.1"/>
    </source>
</evidence>
<evidence type="ECO:0000256" key="3">
    <source>
        <dbReference type="ARBA" id="ARBA00022448"/>
    </source>
</evidence>
<name>A0A2Z4GCR4_9BACT</name>
<feature type="transmembrane region" description="Helical" evidence="8">
    <location>
        <begin position="35"/>
        <end position="54"/>
    </location>
</feature>
<evidence type="ECO:0000256" key="7">
    <source>
        <dbReference type="ARBA" id="ARBA00023136"/>
    </source>
</evidence>
<dbReference type="GO" id="GO:0055085">
    <property type="term" value="P:transmembrane transport"/>
    <property type="evidence" value="ECO:0007669"/>
    <property type="project" value="TreeGrafter"/>
</dbReference>
<comment type="similarity">
    <text evidence="2">Belongs to the autoinducer-2 exporter (AI-2E) (TC 2.A.86) family.</text>
</comment>
<feature type="transmembrane region" description="Helical" evidence="8">
    <location>
        <begin position="61"/>
        <end position="86"/>
    </location>
</feature>
<organism evidence="9 10">
    <name type="scientific">Arcticibacterium luteifluviistationis</name>
    <dbReference type="NCBI Taxonomy" id="1784714"/>
    <lineage>
        <taxon>Bacteria</taxon>
        <taxon>Pseudomonadati</taxon>
        <taxon>Bacteroidota</taxon>
        <taxon>Cytophagia</taxon>
        <taxon>Cytophagales</taxon>
        <taxon>Leadbetterellaceae</taxon>
        <taxon>Arcticibacterium</taxon>
    </lineage>
</organism>
<keyword evidence="6 8" id="KW-1133">Transmembrane helix</keyword>
<feature type="transmembrane region" description="Helical" evidence="8">
    <location>
        <begin position="301"/>
        <end position="332"/>
    </location>
</feature>
<dbReference type="OrthoDB" id="9793390at2"/>
<evidence type="ECO:0000313" key="10">
    <source>
        <dbReference type="Proteomes" id="UP000249873"/>
    </source>
</evidence>
<feature type="transmembrane region" description="Helical" evidence="8">
    <location>
        <begin position="230"/>
        <end position="257"/>
    </location>
</feature>
<keyword evidence="7 8" id="KW-0472">Membrane</keyword>
<reference evidence="9 10" key="1">
    <citation type="submission" date="2018-05" db="EMBL/GenBank/DDBJ databases">
        <title>Complete genome sequence of Arcticibacterium luteifluviistationis SM1504T, a cytophagaceae bacterium isolated from Arctic surface seawater.</title>
        <authorList>
            <person name="Li Y."/>
            <person name="Qin Q.-L."/>
        </authorList>
    </citation>
    <scope>NUCLEOTIDE SEQUENCE [LARGE SCALE GENOMIC DNA]</scope>
    <source>
        <strain evidence="9 10">SM1504</strain>
    </source>
</reference>
<sequence length="351" mass="38563">MSNRKTSPSIILAANLLIGVILVFILWVLKDVLVPLAFAGILAILLLPVCAFLERKRFPRVLAISLTILIVFGIVILVITLMVGQIRSLDEVWPQMLEKGEEWLKMGQNLLSEKLNMQQAEQLTKGREYLTELLKSSSSLISGTLSNTTGFLANLALIPLYVFLMLLYRDFFEEFLFKLFKNVAHDSVLVVTNKIKDVAQNYMSGLILVILIIGALNTLSLLLLGIENAFFFGFFAAVLVLVPYIGVAIGSILPIILALITKDSAWYAVGVAISFGVIQFLEGNFITPYIVGSKVSINSFAAIVALILFGNLWGIGGLVLALPLTAIVKVLFDSIDKLKPWGFLLGDVEED</sequence>
<gene>
    <name evidence="9" type="ORF">DJ013_12425</name>
</gene>
<protein>
    <submittedName>
        <fullName evidence="9">AI-2E family transporter</fullName>
    </submittedName>
</protein>
<dbReference type="Pfam" id="PF01594">
    <property type="entry name" value="AI-2E_transport"/>
    <property type="match status" value="1"/>
</dbReference>
<evidence type="ECO:0000256" key="2">
    <source>
        <dbReference type="ARBA" id="ARBA00009773"/>
    </source>
</evidence>
<feature type="transmembrane region" description="Helical" evidence="8">
    <location>
        <begin position="12"/>
        <end position="29"/>
    </location>
</feature>
<evidence type="ECO:0000256" key="8">
    <source>
        <dbReference type="SAM" id="Phobius"/>
    </source>
</evidence>
<dbReference type="Proteomes" id="UP000249873">
    <property type="component" value="Chromosome"/>
</dbReference>
<evidence type="ECO:0000256" key="4">
    <source>
        <dbReference type="ARBA" id="ARBA00022475"/>
    </source>
</evidence>
<comment type="subcellular location">
    <subcellularLocation>
        <location evidence="1">Cell membrane</location>
        <topology evidence="1">Multi-pass membrane protein</topology>
    </subcellularLocation>
</comment>
<evidence type="ECO:0000256" key="1">
    <source>
        <dbReference type="ARBA" id="ARBA00004651"/>
    </source>
</evidence>
<feature type="transmembrane region" description="Helical" evidence="8">
    <location>
        <begin position="264"/>
        <end position="281"/>
    </location>
</feature>
<evidence type="ECO:0000256" key="5">
    <source>
        <dbReference type="ARBA" id="ARBA00022692"/>
    </source>
</evidence>
<keyword evidence="4" id="KW-1003">Cell membrane</keyword>
<dbReference type="PANTHER" id="PTHR21716:SF53">
    <property type="entry name" value="PERMEASE PERM-RELATED"/>
    <property type="match status" value="1"/>
</dbReference>
<feature type="transmembrane region" description="Helical" evidence="8">
    <location>
        <begin position="202"/>
        <end position="224"/>
    </location>
</feature>
<dbReference type="KEGG" id="als:DJ013_12425"/>
<dbReference type="AlphaFoldDB" id="A0A2Z4GCR4"/>
<dbReference type="GO" id="GO:0005886">
    <property type="term" value="C:plasma membrane"/>
    <property type="evidence" value="ECO:0007669"/>
    <property type="project" value="UniProtKB-SubCell"/>
</dbReference>
<dbReference type="InterPro" id="IPR002549">
    <property type="entry name" value="AI-2E-like"/>
</dbReference>
<keyword evidence="5 8" id="KW-0812">Transmembrane</keyword>
<evidence type="ECO:0000256" key="6">
    <source>
        <dbReference type="ARBA" id="ARBA00022989"/>
    </source>
</evidence>
<keyword evidence="10" id="KW-1185">Reference proteome</keyword>
<dbReference type="EMBL" id="CP029480">
    <property type="protein sequence ID" value="AWV98934.1"/>
    <property type="molecule type" value="Genomic_DNA"/>
</dbReference>
<feature type="transmembrane region" description="Helical" evidence="8">
    <location>
        <begin position="151"/>
        <end position="168"/>
    </location>
</feature>